<sequence>MNSQTTNKSFDSMTTCLIYSSLKDRLKHRLHLCFMIIIIVDVYLINIEHGCSKFFTFS</sequence>
<protein>
    <submittedName>
        <fullName evidence="2">Uncharacterized protein</fullName>
    </submittedName>
</protein>
<keyword evidence="1" id="KW-0812">Transmembrane</keyword>
<dbReference type="AlphaFoldDB" id="A0A0K2SW91"/>
<organism evidence="2">
    <name type="scientific">Lepeophtheirus salmonis</name>
    <name type="common">Salmon louse</name>
    <name type="synonym">Caligus salmonis</name>
    <dbReference type="NCBI Taxonomy" id="72036"/>
    <lineage>
        <taxon>Eukaryota</taxon>
        <taxon>Metazoa</taxon>
        <taxon>Ecdysozoa</taxon>
        <taxon>Arthropoda</taxon>
        <taxon>Crustacea</taxon>
        <taxon>Multicrustacea</taxon>
        <taxon>Hexanauplia</taxon>
        <taxon>Copepoda</taxon>
        <taxon>Siphonostomatoida</taxon>
        <taxon>Caligidae</taxon>
        <taxon>Lepeophtheirus</taxon>
    </lineage>
</organism>
<evidence type="ECO:0000256" key="1">
    <source>
        <dbReference type="SAM" id="Phobius"/>
    </source>
</evidence>
<feature type="transmembrane region" description="Helical" evidence="1">
    <location>
        <begin position="30"/>
        <end position="47"/>
    </location>
</feature>
<keyword evidence="1" id="KW-0472">Membrane</keyword>
<keyword evidence="1" id="KW-1133">Transmembrane helix</keyword>
<proteinExistence type="predicted"/>
<evidence type="ECO:0000313" key="2">
    <source>
        <dbReference type="EMBL" id="CDW17541.1"/>
    </source>
</evidence>
<dbReference type="EMBL" id="HACA01000181">
    <property type="protein sequence ID" value="CDW17542.1"/>
    <property type="molecule type" value="Transcribed_RNA"/>
</dbReference>
<dbReference type="EMBL" id="HACA01000180">
    <property type="protein sequence ID" value="CDW17541.1"/>
    <property type="molecule type" value="Transcribed_RNA"/>
</dbReference>
<reference evidence="2" key="1">
    <citation type="submission" date="2014-05" db="EMBL/GenBank/DDBJ databases">
        <authorList>
            <person name="Chronopoulou M."/>
        </authorList>
    </citation>
    <scope>NUCLEOTIDE SEQUENCE</scope>
    <source>
        <tissue evidence="2">Whole organism</tissue>
    </source>
</reference>
<name>A0A0K2SW91_LEPSM</name>
<accession>A0A0K2SW91</accession>